<comment type="pathway">
    <text evidence="3">Secondary metabolite biosynthesis; terpenoid biosynthesis.</text>
</comment>
<feature type="binding site" description="axial binding residue" evidence="13">
    <location>
        <position position="475"/>
    </location>
    <ligand>
        <name>heme</name>
        <dbReference type="ChEBI" id="CHEBI:30413"/>
    </ligand>
    <ligandPart>
        <name>Fe</name>
        <dbReference type="ChEBI" id="CHEBI:18248"/>
    </ligandPart>
</feature>
<evidence type="ECO:0000256" key="13">
    <source>
        <dbReference type="PIRSR" id="PIRSR602403-1"/>
    </source>
</evidence>
<dbReference type="GO" id="GO:0020037">
    <property type="term" value="F:heme binding"/>
    <property type="evidence" value="ECO:0007669"/>
    <property type="project" value="InterPro"/>
</dbReference>
<gene>
    <name evidence="15" type="ORF">BDV98DRAFT_541133</name>
</gene>
<dbReference type="PRINTS" id="PR00385">
    <property type="entry name" value="P450"/>
</dbReference>
<dbReference type="OrthoDB" id="1470350at2759"/>
<organism evidence="15 16">
    <name type="scientific">Pterulicium gracile</name>
    <dbReference type="NCBI Taxonomy" id="1884261"/>
    <lineage>
        <taxon>Eukaryota</taxon>
        <taxon>Fungi</taxon>
        <taxon>Dikarya</taxon>
        <taxon>Basidiomycota</taxon>
        <taxon>Agaricomycotina</taxon>
        <taxon>Agaricomycetes</taxon>
        <taxon>Agaricomycetidae</taxon>
        <taxon>Agaricales</taxon>
        <taxon>Pleurotineae</taxon>
        <taxon>Pterulaceae</taxon>
        <taxon>Pterulicium</taxon>
    </lineage>
</organism>
<evidence type="ECO:0000256" key="14">
    <source>
        <dbReference type="SAM" id="Phobius"/>
    </source>
</evidence>
<evidence type="ECO:0000313" key="16">
    <source>
        <dbReference type="Proteomes" id="UP000305067"/>
    </source>
</evidence>
<evidence type="ECO:0000256" key="8">
    <source>
        <dbReference type="ARBA" id="ARBA00022989"/>
    </source>
</evidence>
<dbReference type="InterPro" id="IPR050121">
    <property type="entry name" value="Cytochrome_P450_monoxygenase"/>
</dbReference>
<dbReference type="InterPro" id="IPR036396">
    <property type="entry name" value="Cyt_P450_sf"/>
</dbReference>
<dbReference type="GO" id="GO:0005506">
    <property type="term" value="F:iron ion binding"/>
    <property type="evidence" value="ECO:0007669"/>
    <property type="project" value="InterPro"/>
</dbReference>
<dbReference type="GO" id="GO:0004497">
    <property type="term" value="F:monooxygenase activity"/>
    <property type="evidence" value="ECO:0007669"/>
    <property type="project" value="UniProtKB-KW"/>
</dbReference>
<dbReference type="PANTHER" id="PTHR24305:SF166">
    <property type="entry name" value="CYTOCHROME P450 12A4, MITOCHONDRIAL-RELATED"/>
    <property type="match status" value="1"/>
</dbReference>
<dbReference type="Pfam" id="PF00067">
    <property type="entry name" value="p450"/>
    <property type="match status" value="1"/>
</dbReference>
<dbReference type="Gene3D" id="1.10.630.10">
    <property type="entry name" value="Cytochrome P450"/>
    <property type="match status" value="1"/>
</dbReference>
<evidence type="ECO:0000256" key="2">
    <source>
        <dbReference type="ARBA" id="ARBA00004370"/>
    </source>
</evidence>
<name>A0A5C3R1K5_9AGAR</name>
<dbReference type="InterPro" id="IPR002403">
    <property type="entry name" value="Cyt_P450_E_grp-IV"/>
</dbReference>
<keyword evidence="8 14" id="KW-1133">Transmembrane helix</keyword>
<keyword evidence="16" id="KW-1185">Reference proteome</keyword>
<dbReference type="InterPro" id="IPR001128">
    <property type="entry name" value="Cyt_P450"/>
</dbReference>
<dbReference type="SUPFAM" id="SSF48264">
    <property type="entry name" value="Cytochrome P450"/>
    <property type="match status" value="1"/>
</dbReference>
<evidence type="ECO:0000256" key="11">
    <source>
        <dbReference type="ARBA" id="ARBA00023033"/>
    </source>
</evidence>
<evidence type="ECO:0000256" key="3">
    <source>
        <dbReference type="ARBA" id="ARBA00004721"/>
    </source>
</evidence>
<dbReference type="CDD" id="cd11069">
    <property type="entry name" value="CYP_FUM15-like"/>
    <property type="match status" value="1"/>
</dbReference>
<comment type="similarity">
    <text evidence="4">Belongs to the cytochrome P450 family.</text>
</comment>
<dbReference type="PANTHER" id="PTHR24305">
    <property type="entry name" value="CYTOCHROME P450"/>
    <property type="match status" value="1"/>
</dbReference>
<evidence type="ECO:0000256" key="9">
    <source>
        <dbReference type="ARBA" id="ARBA00023002"/>
    </source>
</evidence>
<keyword evidence="5 13" id="KW-0349">Heme</keyword>
<keyword evidence="11" id="KW-0503">Monooxygenase</keyword>
<evidence type="ECO:0000313" key="15">
    <source>
        <dbReference type="EMBL" id="TFL06721.1"/>
    </source>
</evidence>
<evidence type="ECO:0000256" key="5">
    <source>
        <dbReference type="ARBA" id="ARBA00022617"/>
    </source>
</evidence>
<evidence type="ECO:0000256" key="6">
    <source>
        <dbReference type="ARBA" id="ARBA00022692"/>
    </source>
</evidence>
<reference evidence="15 16" key="1">
    <citation type="journal article" date="2019" name="Nat. Ecol. Evol.">
        <title>Megaphylogeny resolves global patterns of mushroom evolution.</title>
        <authorList>
            <person name="Varga T."/>
            <person name="Krizsan K."/>
            <person name="Foldi C."/>
            <person name="Dima B."/>
            <person name="Sanchez-Garcia M."/>
            <person name="Sanchez-Ramirez S."/>
            <person name="Szollosi G.J."/>
            <person name="Szarkandi J.G."/>
            <person name="Papp V."/>
            <person name="Albert L."/>
            <person name="Andreopoulos W."/>
            <person name="Angelini C."/>
            <person name="Antonin V."/>
            <person name="Barry K.W."/>
            <person name="Bougher N.L."/>
            <person name="Buchanan P."/>
            <person name="Buyck B."/>
            <person name="Bense V."/>
            <person name="Catcheside P."/>
            <person name="Chovatia M."/>
            <person name="Cooper J."/>
            <person name="Damon W."/>
            <person name="Desjardin D."/>
            <person name="Finy P."/>
            <person name="Geml J."/>
            <person name="Haridas S."/>
            <person name="Hughes K."/>
            <person name="Justo A."/>
            <person name="Karasinski D."/>
            <person name="Kautmanova I."/>
            <person name="Kiss B."/>
            <person name="Kocsube S."/>
            <person name="Kotiranta H."/>
            <person name="LaButti K.M."/>
            <person name="Lechner B.E."/>
            <person name="Liimatainen K."/>
            <person name="Lipzen A."/>
            <person name="Lukacs Z."/>
            <person name="Mihaltcheva S."/>
            <person name="Morgado L.N."/>
            <person name="Niskanen T."/>
            <person name="Noordeloos M.E."/>
            <person name="Ohm R.A."/>
            <person name="Ortiz-Santana B."/>
            <person name="Ovrebo C."/>
            <person name="Racz N."/>
            <person name="Riley R."/>
            <person name="Savchenko A."/>
            <person name="Shiryaev A."/>
            <person name="Soop K."/>
            <person name="Spirin V."/>
            <person name="Szebenyi C."/>
            <person name="Tomsovsky M."/>
            <person name="Tulloss R.E."/>
            <person name="Uehling J."/>
            <person name="Grigoriev I.V."/>
            <person name="Vagvolgyi C."/>
            <person name="Papp T."/>
            <person name="Martin F.M."/>
            <person name="Miettinen O."/>
            <person name="Hibbett D.S."/>
            <person name="Nagy L.G."/>
        </authorList>
    </citation>
    <scope>NUCLEOTIDE SEQUENCE [LARGE SCALE GENOMIC DNA]</scope>
    <source>
        <strain evidence="15 16">CBS 309.79</strain>
    </source>
</reference>
<evidence type="ECO:0000256" key="7">
    <source>
        <dbReference type="ARBA" id="ARBA00022723"/>
    </source>
</evidence>
<dbReference type="PRINTS" id="PR00465">
    <property type="entry name" value="EP450IV"/>
</dbReference>
<protein>
    <submittedName>
        <fullName evidence="15">Cytochrome P450</fullName>
    </submittedName>
</protein>
<keyword evidence="9" id="KW-0560">Oxidoreductase</keyword>
<evidence type="ECO:0000256" key="1">
    <source>
        <dbReference type="ARBA" id="ARBA00001971"/>
    </source>
</evidence>
<dbReference type="AlphaFoldDB" id="A0A5C3R1K5"/>
<evidence type="ECO:0000256" key="10">
    <source>
        <dbReference type="ARBA" id="ARBA00023004"/>
    </source>
</evidence>
<feature type="transmembrane region" description="Helical" evidence="14">
    <location>
        <begin position="7"/>
        <end position="28"/>
    </location>
</feature>
<evidence type="ECO:0000256" key="4">
    <source>
        <dbReference type="ARBA" id="ARBA00010617"/>
    </source>
</evidence>
<evidence type="ECO:0000256" key="12">
    <source>
        <dbReference type="ARBA" id="ARBA00023136"/>
    </source>
</evidence>
<dbReference type="STRING" id="1884261.A0A5C3R1K5"/>
<comment type="subcellular location">
    <subcellularLocation>
        <location evidence="2">Membrane</location>
    </subcellularLocation>
</comment>
<proteinExistence type="inferred from homology"/>
<keyword evidence="12 14" id="KW-0472">Membrane</keyword>
<keyword evidence="7 13" id="KW-0479">Metal-binding</keyword>
<keyword evidence="6 14" id="KW-0812">Transmembrane</keyword>
<comment type="cofactor">
    <cofactor evidence="1 13">
        <name>heme</name>
        <dbReference type="ChEBI" id="CHEBI:30413"/>
    </cofactor>
</comment>
<sequence>MHQVLQVLRTAGLAVVAYGIFNFLRWAYRNWTSPLRQLRGPKSTNLIFGNIREIRKADNAVLHEQWVEEHGTVITYAGLLGSPRLYTTDLQALRYVFNNSQTYQKPEMARAALSQLLGDGLVVAEGEVHKRQRRVMNPAFAPAQVRAATDVMLDKATKLTDLWATQVEQAGGSTTLNVLSGIGRAALDVIGVAGFDYEINALDEEKPSELSKVFNDIFIFDNSIPLLEILRVLVPPLQAIIHTSRSRNVQRAVEIMAGIGKNLVSRTRAEVGDGKTVSADQSVDRRDLLSLLMRYNLSPTLPEAHKLTDQEVISQIPTFLVAGHETTSTATSYALFALSEHQSIQDQLRKELLSIPDAHPTMDQLDSLPFLDSVVRETLRLHPPVPNTLRNCTQDDLIPVGTPYTDKDGNLQKFIKVQKGNTIFVPIMAINRSKAIFGPDAFEFSPSRWANLPAAASGIPGMLNMMSFLGGPRACIGYRFSVMEIKVFLFTFLRAFEFELAVPASEIKKQMSGAVHRPMIKSDPEAGSQLPLIVRRR</sequence>
<keyword evidence="10 13" id="KW-0408">Iron</keyword>
<accession>A0A5C3R1K5</accession>
<dbReference type="Proteomes" id="UP000305067">
    <property type="component" value="Unassembled WGS sequence"/>
</dbReference>
<dbReference type="GO" id="GO:0016705">
    <property type="term" value="F:oxidoreductase activity, acting on paired donors, with incorporation or reduction of molecular oxygen"/>
    <property type="evidence" value="ECO:0007669"/>
    <property type="project" value="InterPro"/>
</dbReference>
<dbReference type="GO" id="GO:0016020">
    <property type="term" value="C:membrane"/>
    <property type="evidence" value="ECO:0007669"/>
    <property type="project" value="UniProtKB-SubCell"/>
</dbReference>
<dbReference type="EMBL" id="ML178815">
    <property type="protein sequence ID" value="TFL06721.1"/>
    <property type="molecule type" value="Genomic_DNA"/>
</dbReference>